<sequence length="129" mass="15059">MSKELGLWQLGRQTLEDEGFGIWCLERFPLCCRLIKQWNGAFGESQANCRFSSCIHIVGIFHFPHERYRSYMLTWLGHVSYDCSVGIRTVDKLQIKLKLHVEIGWDVIFRGGHSICESKDNENPRNRLT</sequence>
<gene>
    <name evidence="1" type="ORF">ORAREDHAP_LOCUS41573</name>
</gene>
<proteinExistence type="predicted"/>
<dbReference type="Proteomes" id="UP000507245">
    <property type="component" value="Unassembled WGS sequence"/>
</dbReference>
<organism evidence="1 2">
    <name type="scientific">Prunus armeniaca</name>
    <name type="common">Apricot</name>
    <name type="synonym">Armeniaca vulgaris</name>
    <dbReference type="NCBI Taxonomy" id="36596"/>
    <lineage>
        <taxon>Eukaryota</taxon>
        <taxon>Viridiplantae</taxon>
        <taxon>Streptophyta</taxon>
        <taxon>Embryophyta</taxon>
        <taxon>Tracheophyta</taxon>
        <taxon>Spermatophyta</taxon>
        <taxon>Magnoliopsida</taxon>
        <taxon>eudicotyledons</taxon>
        <taxon>Gunneridae</taxon>
        <taxon>Pentapetalae</taxon>
        <taxon>rosids</taxon>
        <taxon>fabids</taxon>
        <taxon>Rosales</taxon>
        <taxon>Rosaceae</taxon>
        <taxon>Amygdaloideae</taxon>
        <taxon>Amygdaleae</taxon>
        <taxon>Prunus</taxon>
    </lineage>
</organism>
<dbReference type="EMBL" id="CAEKKB010000007">
    <property type="protein sequence ID" value="CAB4316371.1"/>
    <property type="molecule type" value="Genomic_DNA"/>
</dbReference>
<evidence type="ECO:0000313" key="1">
    <source>
        <dbReference type="EMBL" id="CAB4316371.1"/>
    </source>
</evidence>
<name>A0A6J5XTE2_PRUAR</name>
<reference evidence="2" key="1">
    <citation type="journal article" date="2020" name="Genome Biol.">
        <title>Gamete binning: chromosome-level and haplotype-resolved genome assembly enabled by high-throughput single-cell sequencing of gamete genomes.</title>
        <authorList>
            <person name="Campoy J.A."/>
            <person name="Sun H."/>
            <person name="Goel M."/>
            <person name="Jiao W.-B."/>
            <person name="Folz-Donahue K."/>
            <person name="Wang N."/>
            <person name="Rubio M."/>
            <person name="Liu C."/>
            <person name="Kukat C."/>
            <person name="Ruiz D."/>
            <person name="Huettel B."/>
            <person name="Schneeberger K."/>
        </authorList>
    </citation>
    <scope>NUCLEOTIDE SEQUENCE [LARGE SCALE GENOMIC DNA]</scope>
    <source>
        <strain evidence="2">cv. Rojo Pasion</strain>
    </source>
</reference>
<protein>
    <submittedName>
        <fullName evidence="1">Uncharacterized protein</fullName>
    </submittedName>
</protein>
<dbReference type="AlphaFoldDB" id="A0A6J5XTE2"/>
<accession>A0A6J5XTE2</accession>
<keyword evidence="2" id="KW-1185">Reference proteome</keyword>
<evidence type="ECO:0000313" key="2">
    <source>
        <dbReference type="Proteomes" id="UP000507245"/>
    </source>
</evidence>